<dbReference type="EMBL" id="AP019368">
    <property type="protein sequence ID" value="BBH51700.1"/>
    <property type="molecule type" value="Genomic_DNA"/>
</dbReference>
<name>A0A4P2VJG1_FLUSA</name>
<accession>A0A4P2VJG1</accession>
<reference evidence="1 2" key="1">
    <citation type="submission" date="2018-12" db="EMBL/GenBank/DDBJ databases">
        <title>Rubrispira sanarue gen. nov., sp., nov., a member of the order Silvanigrellales, isolated from a brackish lake in Hamamatsu Japan.</title>
        <authorList>
            <person name="Maejima Y."/>
            <person name="Iino T."/>
            <person name="Muraguchi Y."/>
            <person name="Fukuda K."/>
            <person name="Nojiri H."/>
            <person name="Ohkuma M."/>
            <person name="Moriuchi R."/>
            <person name="Dohra H."/>
            <person name="Kimbara K."/>
            <person name="Shintani M."/>
        </authorList>
    </citation>
    <scope>NUCLEOTIDE SEQUENCE [LARGE SCALE GENOMIC DNA]</scope>
    <source>
        <strain evidence="1 2">RF1110005</strain>
    </source>
</reference>
<sequence>MSYILVSQTKESLIKHALILLFAVLSVSCSTTFLASDKLNQKQKQDFKMNLEELFKNKMIQEDLDIATTTYQVLSAFEEIKDSKFEFANRISKDLLYTKGLSNSIYKFAFKAYSISSILLLNEKISNKNMSNDIDFFSFQNNQCEILCDSYGWKSLARDDSSLFTPEGYKEEILSDDFFAFVNKQKPEWISESIYLDQHVAAYNSYIKNLIKNENSSVSDLHLEKLEDQSSIDKEEVDALFSFVNGEFTKSKTIFLSLAEKSSNPQERAIYYYWIGRAYTAEKKNEDARKYFVKSGIENPLSLYDALSGQMIKNPSGRSSTNELSPFPDSWEKEMEKWVTYPSIISNSNIIKTLKAAIILASKIKIEKNILRLDEYQDFIVKNENIETLLLKDEINWLTKNWLKEFKNWPKNEKPDIIGNNIAWLLFITGQNVQSIMFVSQIKDTLDPFSDNNNFLYFLFYPRLYKEEVSFAIKQCPVDPDLVYAVLRQEVFYNQNTESKDSILRKTCSLKANLANYRNGIVTSLSGYHVGEELTDEWIKYRAKINDDAIFMETIPDEKAKDFIKETVKNYYNIKWIYFKKDSISETLMNLFFAFER</sequence>
<dbReference type="Proteomes" id="UP000291236">
    <property type="component" value="Chromosome"/>
</dbReference>
<evidence type="ECO:0008006" key="3">
    <source>
        <dbReference type="Google" id="ProtNLM"/>
    </source>
</evidence>
<dbReference type="RefSeq" id="WP_130605497.1">
    <property type="nucleotide sequence ID" value="NZ_AP019368.1"/>
</dbReference>
<keyword evidence="2" id="KW-1185">Reference proteome</keyword>
<proteinExistence type="predicted"/>
<evidence type="ECO:0000313" key="2">
    <source>
        <dbReference type="Proteomes" id="UP000291236"/>
    </source>
</evidence>
<dbReference type="AlphaFoldDB" id="A0A4P2VJG1"/>
<evidence type="ECO:0000313" key="1">
    <source>
        <dbReference type="EMBL" id="BBH51700.1"/>
    </source>
</evidence>
<dbReference type="KEGG" id="sbf:JCM31447_01170"/>
<dbReference type="OrthoDB" id="9815002at2"/>
<organism evidence="1 2">
    <name type="scientific">Fluviispira sanaruensis</name>
    <dbReference type="NCBI Taxonomy" id="2493639"/>
    <lineage>
        <taxon>Bacteria</taxon>
        <taxon>Pseudomonadati</taxon>
        <taxon>Bdellovibrionota</taxon>
        <taxon>Oligoflexia</taxon>
        <taxon>Silvanigrellales</taxon>
        <taxon>Silvanigrellaceae</taxon>
        <taxon>Fluviispira</taxon>
    </lineage>
</organism>
<gene>
    <name evidence="1" type="ORF">JCM31447_01170</name>
</gene>
<protein>
    <recommendedName>
        <fullName evidence="3">Transglycosylase SLT domain-containing protein</fullName>
    </recommendedName>
</protein>